<dbReference type="RefSeq" id="WP_075085599.1">
    <property type="nucleotide sequence ID" value="NZ_CP042912.1"/>
</dbReference>
<dbReference type="FunFam" id="3.20.20.70:FF:000024">
    <property type="entry name" value="Indole-3-glycerol phosphate synthase"/>
    <property type="match status" value="1"/>
</dbReference>
<dbReference type="OrthoDB" id="9804217at2"/>
<dbReference type="EMBL" id="CP042912">
    <property type="protein sequence ID" value="QEG21932.1"/>
    <property type="molecule type" value="Genomic_DNA"/>
</dbReference>
<dbReference type="Gene3D" id="3.20.20.70">
    <property type="entry name" value="Aldolase class I"/>
    <property type="match status" value="1"/>
</dbReference>
<dbReference type="PANTHER" id="PTHR22854:SF2">
    <property type="entry name" value="INDOLE-3-GLYCEROL-PHOSPHATE SYNTHASE"/>
    <property type="match status" value="1"/>
</dbReference>
<keyword evidence="6 8" id="KW-0057">Aromatic amino acid biosynthesis</keyword>
<dbReference type="GO" id="GO:0004640">
    <property type="term" value="F:phosphoribosylanthranilate isomerase activity"/>
    <property type="evidence" value="ECO:0007669"/>
    <property type="project" value="TreeGrafter"/>
</dbReference>
<feature type="domain" description="Indole-3-glycerol phosphate synthase" evidence="9">
    <location>
        <begin position="5"/>
        <end position="257"/>
    </location>
</feature>
<proteinExistence type="inferred from homology"/>
<evidence type="ECO:0000259" key="9">
    <source>
        <dbReference type="Pfam" id="PF00218"/>
    </source>
</evidence>
<reference evidence="10 11" key="1">
    <citation type="submission" date="2019-08" db="EMBL/GenBank/DDBJ databases">
        <title>Deep-cultivation of Planctomycetes and their phenomic and genomic characterization uncovers novel biology.</title>
        <authorList>
            <person name="Wiegand S."/>
            <person name="Jogler M."/>
            <person name="Boedeker C."/>
            <person name="Pinto D."/>
            <person name="Vollmers J."/>
            <person name="Rivas-Marin E."/>
            <person name="Kohn T."/>
            <person name="Peeters S.H."/>
            <person name="Heuer A."/>
            <person name="Rast P."/>
            <person name="Oberbeckmann S."/>
            <person name="Bunk B."/>
            <person name="Jeske O."/>
            <person name="Meyerdierks A."/>
            <person name="Storesund J.E."/>
            <person name="Kallscheuer N."/>
            <person name="Luecker S."/>
            <person name="Lage O.M."/>
            <person name="Pohl T."/>
            <person name="Merkel B.J."/>
            <person name="Hornburger P."/>
            <person name="Mueller R.-W."/>
            <person name="Bruemmer F."/>
            <person name="Labrenz M."/>
            <person name="Spormann A.M."/>
            <person name="Op den Camp H."/>
            <person name="Overmann J."/>
            <person name="Amann R."/>
            <person name="Jetten M.S.M."/>
            <person name="Mascher T."/>
            <person name="Medema M.H."/>
            <person name="Devos D.P."/>
            <person name="Kaster A.-K."/>
            <person name="Ovreas L."/>
            <person name="Rohde M."/>
            <person name="Galperin M.Y."/>
            <person name="Jogler C."/>
        </authorList>
    </citation>
    <scope>NUCLEOTIDE SEQUENCE [LARGE SCALE GENOMIC DNA]</scope>
    <source>
        <strain evidence="10 11">FC18</strain>
    </source>
</reference>
<evidence type="ECO:0000313" key="11">
    <source>
        <dbReference type="Proteomes" id="UP000322214"/>
    </source>
</evidence>
<evidence type="ECO:0000256" key="3">
    <source>
        <dbReference type="ARBA" id="ARBA00022605"/>
    </source>
</evidence>
<dbReference type="AlphaFoldDB" id="A0A5B9PAE8"/>
<dbReference type="Pfam" id="PF00218">
    <property type="entry name" value="IGPS"/>
    <property type="match status" value="1"/>
</dbReference>
<dbReference type="NCBIfam" id="NF001377">
    <property type="entry name" value="PRK00278.2-4"/>
    <property type="match status" value="1"/>
</dbReference>
<evidence type="ECO:0000256" key="5">
    <source>
        <dbReference type="ARBA" id="ARBA00022822"/>
    </source>
</evidence>
<dbReference type="CDD" id="cd00331">
    <property type="entry name" value="IGPS"/>
    <property type="match status" value="1"/>
</dbReference>
<dbReference type="InterPro" id="IPR045186">
    <property type="entry name" value="Indole-3-glycerol_P_synth"/>
</dbReference>
<dbReference type="PROSITE" id="PS00614">
    <property type="entry name" value="IGPS"/>
    <property type="match status" value="1"/>
</dbReference>
<dbReference type="GO" id="GO:0000162">
    <property type="term" value="P:L-tryptophan biosynthetic process"/>
    <property type="evidence" value="ECO:0007669"/>
    <property type="project" value="UniProtKB-UniRule"/>
</dbReference>
<comment type="similarity">
    <text evidence="8">Belongs to the TrpC family.</text>
</comment>
<keyword evidence="11" id="KW-1185">Reference proteome</keyword>
<dbReference type="InterPro" id="IPR013798">
    <property type="entry name" value="Indole-3-glycerol_P_synth_dom"/>
</dbReference>
<evidence type="ECO:0000256" key="2">
    <source>
        <dbReference type="ARBA" id="ARBA00004696"/>
    </source>
</evidence>
<evidence type="ECO:0000256" key="4">
    <source>
        <dbReference type="ARBA" id="ARBA00022793"/>
    </source>
</evidence>
<sequence>MHSILKKIVDQKLLEIEASYRNKSLDDIAKEAWAVPPARDFLEPLQRAGEMGLIAEVKKASPSKGVIREDFNPVEIAKAYASAGASCLSVLTDEHFFQGHRDFLVDVSNSVDLPVLRKDFVIDTWQVYDARAAGADAVLLIAECLDASRLFDLHALIEGLGMTALVELYDRANIDKVLACNPSLVGVNNRDLNTFEVNLEHSIEIRKSLPDDITFVSESGISTHSEVARLMQANVDAILVGESLMRSDDIAAATKRLLGTD</sequence>
<evidence type="ECO:0000256" key="1">
    <source>
        <dbReference type="ARBA" id="ARBA00001633"/>
    </source>
</evidence>
<dbReference type="HAMAP" id="MF_00134_B">
    <property type="entry name" value="IGPS_B"/>
    <property type="match status" value="1"/>
</dbReference>
<dbReference type="GO" id="GO:0004425">
    <property type="term" value="F:indole-3-glycerol-phosphate synthase activity"/>
    <property type="evidence" value="ECO:0007669"/>
    <property type="project" value="UniProtKB-UniRule"/>
</dbReference>
<evidence type="ECO:0000313" key="10">
    <source>
        <dbReference type="EMBL" id="QEG21932.1"/>
    </source>
</evidence>
<organism evidence="10 11">
    <name type="scientific">Mariniblastus fucicola</name>
    <dbReference type="NCBI Taxonomy" id="980251"/>
    <lineage>
        <taxon>Bacteria</taxon>
        <taxon>Pseudomonadati</taxon>
        <taxon>Planctomycetota</taxon>
        <taxon>Planctomycetia</taxon>
        <taxon>Pirellulales</taxon>
        <taxon>Pirellulaceae</taxon>
        <taxon>Mariniblastus</taxon>
    </lineage>
</organism>
<dbReference type="STRING" id="980251.GCA_001642875_03394"/>
<dbReference type="InterPro" id="IPR001468">
    <property type="entry name" value="Indole-3-GlycerolPSynthase_CS"/>
</dbReference>
<evidence type="ECO:0000256" key="8">
    <source>
        <dbReference type="HAMAP-Rule" id="MF_00134"/>
    </source>
</evidence>
<keyword evidence="3 8" id="KW-0028">Amino-acid biosynthesis</keyword>
<comment type="pathway">
    <text evidence="2 8">Amino-acid biosynthesis; L-tryptophan biosynthesis; L-tryptophan from chorismate: step 4/5.</text>
</comment>
<gene>
    <name evidence="8 10" type="primary">trpC</name>
    <name evidence="10" type="ORF">MFFC18_17930</name>
</gene>
<evidence type="ECO:0000256" key="7">
    <source>
        <dbReference type="ARBA" id="ARBA00023239"/>
    </source>
</evidence>
<dbReference type="InterPro" id="IPR011060">
    <property type="entry name" value="RibuloseP-bd_barrel"/>
</dbReference>
<dbReference type="InterPro" id="IPR013785">
    <property type="entry name" value="Aldolase_TIM"/>
</dbReference>
<accession>A0A5B9PAE8</accession>
<keyword evidence="7 8" id="KW-0456">Lyase</keyword>
<protein>
    <recommendedName>
        <fullName evidence="8">Indole-3-glycerol phosphate synthase</fullName>
        <shortName evidence="8">IGPS</shortName>
        <ecNumber evidence="8">4.1.1.48</ecNumber>
    </recommendedName>
</protein>
<evidence type="ECO:0000256" key="6">
    <source>
        <dbReference type="ARBA" id="ARBA00023141"/>
    </source>
</evidence>
<name>A0A5B9PAE8_9BACT</name>
<dbReference type="UniPathway" id="UPA00035">
    <property type="reaction ID" value="UER00043"/>
</dbReference>
<dbReference type="PANTHER" id="PTHR22854">
    <property type="entry name" value="TRYPTOPHAN BIOSYNTHESIS PROTEIN"/>
    <property type="match status" value="1"/>
</dbReference>
<keyword evidence="5 8" id="KW-0822">Tryptophan biosynthesis</keyword>
<dbReference type="Proteomes" id="UP000322214">
    <property type="component" value="Chromosome"/>
</dbReference>
<dbReference type="EC" id="4.1.1.48" evidence="8"/>
<keyword evidence="4 8" id="KW-0210">Decarboxylase</keyword>
<comment type="catalytic activity">
    <reaction evidence="1 8">
        <text>1-(2-carboxyphenylamino)-1-deoxy-D-ribulose 5-phosphate + H(+) = (1S,2R)-1-C-(indol-3-yl)glycerol 3-phosphate + CO2 + H2O</text>
        <dbReference type="Rhea" id="RHEA:23476"/>
        <dbReference type="ChEBI" id="CHEBI:15377"/>
        <dbReference type="ChEBI" id="CHEBI:15378"/>
        <dbReference type="ChEBI" id="CHEBI:16526"/>
        <dbReference type="ChEBI" id="CHEBI:58613"/>
        <dbReference type="ChEBI" id="CHEBI:58866"/>
        <dbReference type="EC" id="4.1.1.48"/>
    </reaction>
</comment>
<dbReference type="SUPFAM" id="SSF51366">
    <property type="entry name" value="Ribulose-phoshate binding barrel"/>
    <property type="match status" value="1"/>
</dbReference>
<dbReference type="KEGG" id="mff:MFFC18_17930"/>